<dbReference type="RefSeq" id="WP_068846775.1">
    <property type="nucleotide sequence ID" value="NZ_LYDR01000049.1"/>
</dbReference>
<gene>
    <name evidence="2" type="ORF">A6X21_18075</name>
</gene>
<keyword evidence="3" id="KW-1185">Reference proteome</keyword>
<sequence>MQPSGEVGSNPESTPESAKKTSLLQRMLDIVEAVGNRVPHPAVIFLLLIAVVVVVSHIMEMANASVSFQVLNEQTNQLKTETSAARSLLSSDGIRFIYTQLIPNFMGFSAVGLMIVAMVGAGVAEESGLIQALIRKLVILSPKAILAYILVFVGILSSVGADAGYLVLIPLAGTAFLSIGRHPLAGLAAGFAAVAGAFTVNMLIKPLDAVLTEFTNDAIHLVDPSRSIGLTANLWFSLASVPLLTIIITLVTERMIEPRLGAYTGEKPIEKSGALTAQESRGLLYSLWAMLGVLIFFGLLTIPAEAPLRDPATGAIIGNSPFMNGLIAVIMVMFLATGIAYGIGAGTIAKTNDVINAVGKSISSLGGTIFLLLIISQFVAYFNYSNIGTILAVNLSNMLKDANVGPFWLLMGLIVVVGLLDFLITGAIAKWAIFAPIFVPVLVKLNVDPEAALAAYRIADSPINMITPLNVYFAMVVGFAQKYDKNAGVGTIVSLMLPYVVFIFAGWILLFIAWYLLGIPWGI</sequence>
<keyword evidence="1" id="KW-1133">Transmembrane helix</keyword>
<evidence type="ECO:0000313" key="2">
    <source>
        <dbReference type="EMBL" id="ODA33826.1"/>
    </source>
</evidence>
<dbReference type="PANTHER" id="PTHR30282:SF0">
    <property type="entry name" value="P-AMINOBENZOYL-GLUTAMATE TRANSPORT PROTEIN"/>
    <property type="match status" value="1"/>
</dbReference>
<dbReference type="AlphaFoldDB" id="A0A1C3EKR8"/>
<organism evidence="2 3">
    <name type="scientific">Planctopirus hydrillae</name>
    <dbReference type="NCBI Taxonomy" id="1841610"/>
    <lineage>
        <taxon>Bacteria</taxon>
        <taxon>Pseudomonadati</taxon>
        <taxon>Planctomycetota</taxon>
        <taxon>Planctomycetia</taxon>
        <taxon>Planctomycetales</taxon>
        <taxon>Planctomycetaceae</taxon>
        <taxon>Planctopirus</taxon>
    </lineage>
</organism>
<keyword evidence="1" id="KW-0472">Membrane</keyword>
<feature type="transmembrane region" description="Helical" evidence="1">
    <location>
        <begin position="144"/>
        <end position="172"/>
    </location>
</feature>
<feature type="transmembrane region" description="Helical" evidence="1">
    <location>
        <begin position="282"/>
        <end position="302"/>
    </location>
</feature>
<dbReference type="Pfam" id="PF03806">
    <property type="entry name" value="ABG_transport"/>
    <property type="match status" value="1"/>
</dbReference>
<dbReference type="Proteomes" id="UP000094828">
    <property type="component" value="Unassembled WGS sequence"/>
</dbReference>
<dbReference type="InterPro" id="IPR004697">
    <property type="entry name" value="AbgT"/>
</dbReference>
<accession>A0A1C3EKR8</accession>
<dbReference type="STRING" id="1841610.A6X21_18075"/>
<dbReference type="GO" id="GO:0015558">
    <property type="term" value="F:secondary active p-aminobenzoyl-glutamate transmembrane transporter activity"/>
    <property type="evidence" value="ECO:0007669"/>
    <property type="project" value="InterPro"/>
</dbReference>
<protein>
    <submittedName>
        <fullName evidence="2">p-aminobenzoyl-glutamate transporter</fullName>
    </submittedName>
</protein>
<evidence type="ECO:0000313" key="3">
    <source>
        <dbReference type="Proteomes" id="UP000094828"/>
    </source>
</evidence>
<feature type="transmembrane region" description="Helical" evidence="1">
    <location>
        <begin position="42"/>
        <end position="59"/>
    </location>
</feature>
<dbReference type="PANTHER" id="PTHR30282">
    <property type="entry name" value="P-AMINOBENZOYL GLUTAMATE TRANSPORTER"/>
    <property type="match status" value="1"/>
</dbReference>
<feature type="transmembrane region" description="Helical" evidence="1">
    <location>
        <begin position="234"/>
        <end position="252"/>
    </location>
</feature>
<dbReference type="GO" id="GO:1902604">
    <property type="term" value="P:p-aminobenzoyl-glutamate transmembrane transport"/>
    <property type="evidence" value="ECO:0007669"/>
    <property type="project" value="InterPro"/>
</dbReference>
<feature type="transmembrane region" description="Helical" evidence="1">
    <location>
        <begin position="492"/>
        <end position="517"/>
    </location>
</feature>
<dbReference type="OrthoDB" id="3314392at2"/>
<name>A0A1C3EKR8_9PLAN</name>
<comment type="caution">
    <text evidence="2">The sequence shown here is derived from an EMBL/GenBank/DDBJ whole genome shotgun (WGS) entry which is preliminary data.</text>
</comment>
<feature type="transmembrane region" description="Helical" evidence="1">
    <location>
        <begin position="462"/>
        <end position="480"/>
    </location>
</feature>
<evidence type="ECO:0000256" key="1">
    <source>
        <dbReference type="SAM" id="Phobius"/>
    </source>
</evidence>
<keyword evidence="1" id="KW-0812">Transmembrane</keyword>
<feature type="transmembrane region" description="Helical" evidence="1">
    <location>
        <begin position="322"/>
        <end position="344"/>
    </location>
</feature>
<reference evidence="2 3" key="1">
    <citation type="submission" date="2016-05" db="EMBL/GenBank/DDBJ databases">
        <title>Genomic and physiological characterization of Planctopirus sp. isolated from fresh water lake.</title>
        <authorList>
            <person name="Subhash Y."/>
            <person name="Ramana C."/>
        </authorList>
    </citation>
    <scope>NUCLEOTIDE SEQUENCE [LARGE SCALE GENOMIC DNA]</scope>
    <source>
        <strain evidence="2 3">JC280</strain>
    </source>
</reference>
<proteinExistence type="predicted"/>
<feature type="transmembrane region" description="Helical" evidence="1">
    <location>
        <begin position="404"/>
        <end position="424"/>
    </location>
</feature>
<feature type="transmembrane region" description="Helical" evidence="1">
    <location>
        <begin position="105"/>
        <end position="124"/>
    </location>
</feature>
<feature type="transmembrane region" description="Helical" evidence="1">
    <location>
        <begin position="365"/>
        <end position="384"/>
    </location>
</feature>
<dbReference type="EMBL" id="LYDR01000049">
    <property type="protein sequence ID" value="ODA33826.1"/>
    <property type="molecule type" value="Genomic_DNA"/>
</dbReference>
<feature type="transmembrane region" description="Helical" evidence="1">
    <location>
        <begin position="184"/>
        <end position="204"/>
    </location>
</feature>